<evidence type="ECO:0000313" key="2">
    <source>
        <dbReference type="EMBL" id="JAG79032.1"/>
    </source>
</evidence>
<feature type="compositionally biased region" description="Low complexity" evidence="1">
    <location>
        <begin position="366"/>
        <end position="375"/>
    </location>
</feature>
<dbReference type="EMBL" id="GBYB01009265">
    <property type="protein sequence ID" value="JAG79032.1"/>
    <property type="molecule type" value="Transcribed_RNA"/>
</dbReference>
<name>A0A0C9RM14_9HYME</name>
<protein>
    <submittedName>
        <fullName evidence="2">PO24 protein</fullName>
    </submittedName>
</protein>
<reference evidence="2" key="1">
    <citation type="submission" date="2015-01" db="EMBL/GenBank/DDBJ databases">
        <title>Transcriptome Assembly of Fopius arisanus.</title>
        <authorList>
            <person name="Geib S."/>
        </authorList>
    </citation>
    <scope>NUCLEOTIDE SEQUENCE</scope>
</reference>
<feature type="non-terminal residue" evidence="2">
    <location>
        <position position="1"/>
    </location>
</feature>
<proteinExistence type="predicted"/>
<gene>
    <name evidence="2" type="primary">PO24</name>
    <name evidence="2" type="ORF">g.42189</name>
</gene>
<accession>A0A0C9RM14</accession>
<sequence length="375" mass="41312">DGIIAGAARGSLWEAVQRRTGHNPSPEEVGRYLSGSREDPFGTNFGGDPGFWATVRAATQRQSHRLEASWHPGPNNDLEIRCRGREGRPVIIPQASDNQVIRRLRQAAQEYYLASLLGKPDQGKVSHLSAHSGMSNAFVRDGKFTRFADWRFIHRARLGVLPLNGAMRWRNGDRRCRRCGYVSETIPHVLCHCLPHSAAMQLRHNAIVSRIVKSIRTPGSIAENRRVNGVTGDLQALRPDIVIRDDAHKKITIIDVTVAFENGADAFIHAREGKKKKYAPLAEALSCQGYKVRVEAVVVGALGTWDPNNEGVLRLLGVSNYYASLMRRLIVAETVGWSRDIYVEHVSGNRQYGSAPPTGLGGSPLDAPADPEAPE</sequence>
<organism evidence="2">
    <name type="scientific">Fopius arisanus</name>
    <dbReference type="NCBI Taxonomy" id="64838"/>
    <lineage>
        <taxon>Eukaryota</taxon>
        <taxon>Metazoa</taxon>
        <taxon>Ecdysozoa</taxon>
        <taxon>Arthropoda</taxon>
        <taxon>Hexapoda</taxon>
        <taxon>Insecta</taxon>
        <taxon>Pterygota</taxon>
        <taxon>Neoptera</taxon>
        <taxon>Endopterygota</taxon>
        <taxon>Hymenoptera</taxon>
        <taxon>Apocrita</taxon>
        <taxon>Ichneumonoidea</taxon>
        <taxon>Braconidae</taxon>
        <taxon>Opiinae</taxon>
        <taxon>Fopius</taxon>
    </lineage>
</organism>
<dbReference type="AlphaFoldDB" id="A0A0C9RM14"/>
<feature type="region of interest" description="Disordered" evidence="1">
    <location>
        <begin position="353"/>
        <end position="375"/>
    </location>
</feature>
<evidence type="ECO:0000256" key="1">
    <source>
        <dbReference type="SAM" id="MobiDB-lite"/>
    </source>
</evidence>